<feature type="compositionally biased region" description="Basic residues" evidence="1">
    <location>
        <begin position="343"/>
        <end position="352"/>
    </location>
</feature>
<dbReference type="Gene3D" id="3.30.420.10">
    <property type="entry name" value="Ribonuclease H-like superfamily/Ribonuclease H"/>
    <property type="match status" value="1"/>
</dbReference>
<evidence type="ECO:0000256" key="1">
    <source>
        <dbReference type="SAM" id="MobiDB-lite"/>
    </source>
</evidence>
<evidence type="ECO:0000313" key="3">
    <source>
        <dbReference type="EMBL" id="PHH51340.1"/>
    </source>
</evidence>
<dbReference type="EMBL" id="APWK03000096">
    <property type="protein sequence ID" value="PHH51340.1"/>
    <property type="molecule type" value="Genomic_DNA"/>
</dbReference>
<reference evidence="3 4" key="1">
    <citation type="journal article" date="2013" name="Fungal Biol.">
        <title>Analysis of microsatellite markers in the genome of the plant pathogen Ceratocystis fimbriata.</title>
        <authorList>
            <person name="Simpson M.C."/>
            <person name="Wilken P.M."/>
            <person name="Coetzee M.P."/>
            <person name="Wingfield M.J."/>
            <person name="Wingfield B.D."/>
        </authorList>
    </citation>
    <scope>NUCLEOTIDE SEQUENCE [LARGE SCALE GENOMIC DNA]</scope>
    <source>
        <strain evidence="3 4">CBS 114723</strain>
    </source>
</reference>
<dbReference type="GO" id="GO:0004520">
    <property type="term" value="F:DNA endonuclease activity"/>
    <property type="evidence" value="ECO:0007669"/>
    <property type="project" value="TreeGrafter"/>
</dbReference>
<dbReference type="GO" id="GO:0005739">
    <property type="term" value="C:mitochondrion"/>
    <property type="evidence" value="ECO:0007669"/>
    <property type="project" value="TreeGrafter"/>
</dbReference>
<dbReference type="SUPFAM" id="SSF53098">
    <property type="entry name" value="Ribonuclease H-like"/>
    <property type="match status" value="1"/>
</dbReference>
<sequence length="516" mass="55959">MPSPSSSAAVAAFQVSSALTIPRLRRLAFHVGSQMTARKAELKAGIEAAVMLQAKHTASTALATSAAAGDATRGTARTRLKPDAASKCNSLPLLPPPHQYVVVSIDMGIRNFAICVLGTGVSAPQTPETAQHCRAHVTNIARPLWLSTPQVLAWRKYDLLELFKSSNKSPKALAAKSMQAVLTDSDAPLPPTAVKVTDFATADIPALAVRVVRDIILPLVTDVATCAGVVCPEGKPLVSVRADRVLIEHQRHHSRGLMGVLHTTVLVNSLEVSLHTLLEGMREFAFDPEKGGVVAKKAPAPNSKHPPLLAHVPPTHLMDPRKVSEFWVRDLDAMLEEADARNPRSKRRRKRPAGADSQVHIPGVIDEDHMAANEPDTELEASMPLRKAAPRARLTTQAIKRAKVNVLTNWLEAGALDLATPEAKNVAAMFLPPPPAEPKSTKEKRKSKAKTKTKGQESEPDPEPKQVKEKKVSSTAVRQRKIDDLADCLLQGLYALRIDENRRAMLTWGVEPFLDE</sequence>
<comment type="caution">
    <text evidence="3">The sequence shown here is derived from an EMBL/GenBank/DDBJ whole genome shotgun (WGS) entry which is preliminary data.</text>
</comment>
<dbReference type="Proteomes" id="UP000222788">
    <property type="component" value="Unassembled WGS sequence"/>
</dbReference>
<keyword evidence="4" id="KW-1185">Reference proteome</keyword>
<dbReference type="AlphaFoldDB" id="A0A2C5X053"/>
<name>A0A2C5X053_9PEZI</name>
<gene>
    <name evidence="3" type="ORF">CFIMG_008710RA00001</name>
</gene>
<dbReference type="GO" id="GO:0000403">
    <property type="term" value="F:Y-form DNA binding"/>
    <property type="evidence" value="ECO:0007669"/>
    <property type="project" value="TreeGrafter"/>
</dbReference>
<dbReference type="GO" id="GO:0000402">
    <property type="term" value="F:crossed form four-way junction DNA binding"/>
    <property type="evidence" value="ECO:0007669"/>
    <property type="project" value="TreeGrafter"/>
</dbReference>
<accession>A0A2C5X053</accession>
<reference evidence="3 4" key="2">
    <citation type="journal article" date="2013" name="IMA Fungus">
        <title>IMA Genome-F 1: Ceratocystis fimbriata: Draft nuclear genome sequence for the plant pathogen, Ceratocystis fimbriata.</title>
        <authorList>
            <person name="Wilken P.M."/>
            <person name="Steenkamp E.T."/>
            <person name="Wingfield M.J."/>
            <person name="de Beer Z.W."/>
            <person name="Wingfield B.D."/>
        </authorList>
    </citation>
    <scope>NUCLEOTIDE SEQUENCE [LARGE SCALE GENOMIC DNA]</scope>
    <source>
        <strain evidence="3 4">CBS 114723</strain>
    </source>
</reference>
<dbReference type="GO" id="GO:0070336">
    <property type="term" value="F:flap-structured DNA binding"/>
    <property type="evidence" value="ECO:0007669"/>
    <property type="project" value="TreeGrafter"/>
</dbReference>
<dbReference type="InterPro" id="IPR012337">
    <property type="entry name" value="RNaseH-like_sf"/>
</dbReference>
<dbReference type="InterPro" id="IPR015242">
    <property type="entry name" value="Ydc2_cat"/>
</dbReference>
<protein>
    <recommendedName>
        <fullName evidence="2">Mitochondrial resolvase Ydc2 catalytic domain-containing protein</fullName>
    </recommendedName>
</protein>
<feature type="region of interest" description="Disordered" evidence="1">
    <location>
        <begin position="429"/>
        <end position="477"/>
    </location>
</feature>
<dbReference type="PANTHER" id="PTHR28072:SF1">
    <property type="entry name" value="CRUCIFORM CUTTING ENDONUCLEASE 1, MITOCHONDRIAL-RELATED"/>
    <property type="match status" value="1"/>
</dbReference>
<feature type="region of interest" description="Disordered" evidence="1">
    <location>
        <begin position="338"/>
        <end position="357"/>
    </location>
</feature>
<dbReference type="STRING" id="1035309.A0A2C5X053"/>
<dbReference type="OrthoDB" id="5552842at2759"/>
<dbReference type="InterPro" id="IPR039197">
    <property type="entry name" value="Mrs1/Cce1"/>
</dbReference>
<dbReference type="InterPro" id="IPR036397">
    <property type="entry name" value="RNaseH_sf"/>
</dbReference>
<organism evidence="3 4">
    <name type="scientific">Ceratocystis fimbriata CBS 114723</name>
    <dbReference type="NCBI Taxonomy" id="1035309"/>
    <lineage>
        <taxon>Eukaryota</taxon>
        <taxon>Fungi</taxon>
        <taxon>Dikarya</taxon>
        <taxon>Ascomycota</taxon>
        <taxon>Pezizomycotina</taxon>
        <taxon>Sordariomycetes</taxon>
        <taxon>Hypocreomycetidae</taxon>
        <taxon>Microascales</taxon>
        <taxon>Ceratocystidaceae</taxon>
        <taxon>Ceratocystis</taxon>
    </lineage>
</organism>
<proteinExistence type="predicted"/>
<feature type="domain" description="Mitochondrial resolvase Ydc2 catalytic" evidence="2">
    <location>
        <begin position="239"/>
        <end position="503"/>
    </location>
</feature>
<evidence type="ECO:0000313" key="4">
    <source>
        <dbReference type="Proteomes" id="UP000222788"/>
    </source>
</evidence>
<feature type="compositionally biased region" description="Basic and acidic residues" evidence="1">
    <location>
        <begin position="454"/>
        <end position="472"/>
    </location>
</feature>
<dbReference type="PANTHER" id="PTHR28072">
    <property type="entry name" value="CRUCIFORM CUTTING ENDONUCLEASE 1, MITOCHONDRIAL-RELATED"/>
    <property type="match status" value="1"/>
</dbReference>
<evidence type="ECO:0000259" key="2">
    <source>
        <dbReference type="Pfam" id="PF09159"/>
    </source>
</evidence>
<feature type="compositionally biased region" description="Basic residues" evidence="1">
    <location>
        <begin position="442"/>
        <end position="453"/>
    </location>
</feature>
<dbReference type="Pfam" id="PF09159">
    <property type="entry name" value="Ydc2-catalyt"/>
    <property type="match status" value="1"/>
</dbReference>